<dbReference type="AlphaFoldDB" id="A0AAV0XXV6"/>
<proteinExistence type="predicted"/>
<keyword evidence="3" id="KW-1185">Reference proteome</keyword>
<dbReference type="Gene3D" id="1.10.533.10">
    <property type="entry name" value="Death Domain, Fas"/>
    <property type="match status" value="1"/>
</dbReference>
<dbReference type="PROSITE" id="PS50209">
    <property type="entry name" value="CARD"/>
    <property type="match status" value="1"/>
</dbReference>
<evidence type="ECO:0000259" key="1">
    <source>
        <dbReference type="PROSITE" id="PS50209"/>
    </source>
</evidence>
<accession>A0AAV0XXV6</accession>
<evidence type="ECO:0000313" key="2">
    <source>
        <dbReference type="EMBL" id="CAI6373298.1"/>
    </source>
</evidence>
<comment type="caution">
    <text evidence="2">The sequence shown here is derived from an EMBL/GenBank/DDBJ whole genome shotgun (WGS) entry which is preliminary data.</text>
</comment>
<reference evidence="2 3" key="1">
    <citation type="submission" date="2023-01" db="EMBL/GenBank/DDBJ databases">
        <authorList>
            <person name="Whitehead M."/>
        </authorList>
    </citation>
    <scope>NUCLEOTIDE SEQUENCE [LARGE SCALE GENOMIC DNA]</scope>
</reference>
<dbReference type="InterPro" id="IPR001315">
    <property type="entry name" value="CARD"/>
</dbReference>
<evidence type="ECO:0000313" key="3">
    <source>
        <dbReference type="Proteomes" id="UP001160148"/>
    </source>
</evidence>
<dbReference type="CDD" id="cd01671">
    <property type="entry name" value="CARD"/>
    <property type="match status" value="1"/>
</dbReference>
<dbReference type="EMBL" id="CARXXK010001085">
    <property type="protein sequence ID" value="CAI6373298.1"/>
    <property type="molecule type" value="Genomic_DNA"/>
</dbReference>
<name>A0AAV0XXV6_9HEMI</name>
<feature type="domain" description="CARD" evidence="1">
    <location>
        <begin position="1"/>
        <end position="91"/>
    </location>
</feature>
<organism evidence="2 3">
    <name type="scientific">Macrosiphum euphorbiae</name>
    <name type="common">potato aphid</name>
    <dbReference type="NCBI Taxonomy" id="13131"/>
    <lineage>
        <taxon>Eukaryota</taxon>
        <taxon>Metazoa</taxon>
        <taxon>Ecdysozoa</taxon>
        <taxon>Arthropoda</taxon>
        <taxon>Hexapoda</taxon>
        <taxon>Insecta</taxon>
        <taxon>Pterygota</taxon>
        <taxon>Neoptera</taxon>
        <taxon>Paraneoptera</taxon>
        <taxon>Hemiptera</taxon>
        <taxon>Sternorrhyncha</taxon>
        <taxon>Aphidomorpha</taxon>
        <taxon>Aphidoidea</taxon>
        <taxon>Aphididae</taxon>
        <taxon>Macrosiphini</taxon>
        <taxon>Macrosiphum</taxon>
    </lineage>
</organism>
<dbReference type="GO" id="GO:0042981">
    <property type="term" value="P:regulation of apoptotic process"/>
    <property type="evidence" value="ECO:0007669"/>
    <property type="project" value="InterPro"/>
</dbReference>
<gene>
    <name evidence="2" type="ORF">MEUPH1_LOCUS27071</name>
</gene>
<dbReference type="SUPFAM" id="SSF47986">
    <property type="entry name" value="DEATH domain"/>
    <property type="match status" value="1"/>
</dbReference>
<dbReference type="Proteomes" id="UP001160148">
    <property type="component" value="Unassembled WGS sequence"/>
</dbReference>
<dbReference type="InterPro" id="IPR011029">
    <property type="entry name" value="DEATH-like_dom_sf"/>
</dbReference>
<protein>
    <recommendedName>
        <fullName evidence="1">CARD domain-containing protein</fullName>
    </recommendedName>
</protein>
<sequence length="121" mass="14139">MDQYHRKLINTFMLDLISVTFDLEDIVNKLLEATIINEWMKNYILEDQVESVKKTRLYEVIQGRGPEAFTALCRILRETRNYAACEILTSSKTSEQEKQILSSIDLLDTTCRCKRCSELLK</sequence>